<gene>
    <name evidence="2" type="ORF">ERS852471_02695</name>
</gene>
<sequence length="52" mass="5737">MNKNESIKCSVQQCKHHANSADYCTLNAIQVGTHEANPTVPECTDCKSFVLK</sequence>
<dbReference type="EMBL" id="CYZX01000021">
    <property type="protein sequence ID" value="CUO96190.1"/>
    <property type="molecule type" value="Genomic_DNA"/>
</dbReference>
<organism evidence="2 3">
    <name type="scientific">Clostridium disporicum</name>
    <dbReference type="NCBI Taxonomy" id="84024"/>
    <lineage>
        <taxon>Bacteria</taxon>
        <taxon>Bacillati</taxon>
        <taxon>Bacillota</taxon>
        <taxon>Clostridia</taxon>
        <taxon>Eubacteriales</taxon>
        <taxon>Clostridiaceae</taxon>
        <taxon>Clostridium</taxon>
    </lineage>
</organism>
<dbReference type="InterPro" id="IPR011437">
    <property type="entry name" value="DUF1540"/>
</dbReference>
<name>A0A174JGE4_9CLOT</name>
<proteinExistence type="predicted"/>
<evidence type="ECO:0000259" key="1">
    <source>
        <dbReference type="Pfam" id="PF07561"/>
    </source>
</evidence>
<feature type="domain" description="DUF1540" evidence="1">
    <location>
        <begin position="7"/>
        <end position="49"/>
    </location>
</feature>
<dbReference type="RefSeq" id="WP_070205701.1">
    <property type="nucleotide sequence ID" value="NZ_CABIXQ010000021.1"/>
</dbReference>
<dbReference type="Pfam" id="PF07561">
    <property type="entry name" value="DUF1540"/>
    <property type="match status" value="1"/>
</dbReference>
<dbReference type="AlphaFoldDB" id="A0A174JGE4"/>
<dbReference type="Proteomes" id="UP000095594">
    <property type="component" value="Unassembled WGS sequence"/>
</dbReference>
<evidence type="ECO:0000313" key="2">
    <source>
        <dbReference type="EMBL" id="CUO96190.1"/>
    </source>
</evidence>
<accession>A0A174JGE4</accession>
<protein>
    <submittedName>
        <fullName evidence="2">Protein of uncharacterized function (DUF1540)</fullName>
    </submittedName>
</protein>
<reference evidence="2 3" key="1">
    <citation type="submission" date="2015-09" db="EMBL/GenBank/DDBJ databases">
        <authorList>
            <consortium name="Pathogen Informatics"/>
        </authorList>
    </citation>
    <scope>NUCLEOTIDE SEQUENCE [LARGE SCALE GENOMIC DNA]</scope>
    <source>
        <strain evidence="2 3">2789STDY5834856</strain>
    </source>
</reference>
<evidence type="ECO:0000313" key="3">
    <source>
        <dbReference type="Proteomes" id="UP000095594"/>
    </source>
</evidence>
<dbReference type="OrthoDB" id="1756089at2"/>